<dbReference type="Pfam" id="PF06772">
    <property type="entry name" value="LtrA"/>
    <property type="match status" value="1"/>
</dbReference>
<feature type="transmembrane region" description="Helical" evidence="1">
    <location>
        <begin position="21"/>
        <end position="38"/>
    </location>
</feature>
<feature type="transmembrane region" description="Helical" evidence="1">
    <location>
        <begin position="278"/>
        <end position="296"/>
    </location>
</feature>
<keyword evidence="1" id="KW-1133">Transmembrane helix</keyword>
<feature type="transmembrane region" description="Helical" evidence="1">
    <location>
        <begin position="234"/>
        <end position="254"/>
    </location>
</feature>
<accession>A0A1M5GGU7</accession>
<name>A0A1M5GGU7_9ACTN</name>
<dbReference type="AlphaFoldDB" id="A0A1M5GGU7"/>
<dbReference type="RefSeq" id="WP_073387478.1">
    <property type="nucleotide sequence ID" value="NZ_FQVU01000002.1"/>
</dbReference>
<keyword evidence="1" id="KW-0472">Membrane</keyword>
<feature type="transmembrane region" description="Helical" evidence="1">
    <location>
        <begin position="83"/>
        <end position="103"/>
    </location>
</feature>
<reference evidence="2 3" key="1">
    <citation type="submission" date="2016-11" db="EMBL/GenBank/DDBJ databases">
        <authorList>
            <person name="Jaros S."/>
            <person name="Januszkiewicz K."/>
            <person name="Wedrychowicz H."/>
        </authorList>
    </citation>
    <scope>NUCLEOTIDE SEQUENCE [LARGE SCALE GENOMIC DNA]</scope>
    <source>
        <strain evidence="2 3">DSM 45627</strain>
    </source>
</reference>
<feature type="transmembrane region" description="Helical" evidence="1">
    <location>
        <begin position="165"/>
        <end position="185"/>
    </location>
</feature>
<evidence type="ECO:0000313" key="2">
    <source>
        <dbReference type="EMBL" id="SHG03010.1"/>
    </source>
</evidence>
<feature type="transmembrane region" description="Helical" evidence="1">
    <location>
        <begin position="308"/>
        <end position="331"/>
    </location>
</feature>
<dbReference type="InterPro" id="IPR010640">
    <property type="entry name" value="Low_temperature_requirement_A"/>
</dbReference>
<keyword evidence="3" id="KW-1185">Reference proteome</keyword>
<evidence type="ECO:0000313" key="3">
    <source>
        <dbReference type="Proteomes" id="UP000186132"/>
    </source>
</evidence>
<dbReference type="Proteomes" id="UP000186132">
    <property type="component" value="Unassembled WGS sequence"/>
</dbReference>
<feature type="transmembrane region" description="Helical" evidence="1">
    <location>
        <begin position="338"/>
        <end position="357"/>
    </location>
</feature>
<feature type="transmembrane region" description="Helical" evidence="1">
    <location>
        <begin position="206"/>
        <end position="228"/>
    </location>
</feature>
<dbReference type="STRING" id="1206085.SAMN05443575_1174"/>
<feature type="transmembrane region" description="Helical" evidence="1">
    <location>
        <begin position="141"/>
        <end position="159"/>
    </location>
</feature>
<proteinExistence type="predicted"/>
<dbReference type="EMBL" id="FQVU01000002">
    <property type="protein sequence ID" value="SHG03010.1"/>
    <property type="molecule type" value="Genomic_DNA"/>
</dbReference>
<feature type="transmembrane region" description="Helical" evidence="1">
    <location>
        <begin position="109"/>
        <end position="129"/>
    </location>
</feature>
<dbReference type="PANTHER" id="PTHR36840">
    <property type="entry name" value="BLL5714 PROTEIN"/>
    <property type="match status" value="1"/>
</dbReference>
<evidence type="ECO:0000256" key="1">
    <source>
        <dbReference type="SAM" id="Phobius"/>
    </source>
</evidence>
<dbReference type="OrthoDB" id="7698234at2"/>
<feature type="transmembrane region" description="Helical" evidence="1">
    <location>
        <begin position="363"/>
        <end position="384"/>
    </location>
</feature>
<sequence>MAVPQRARVLRQGAGAGRVTTVELFFDLVYVFAVTQLSHTLIEHLDGEGVFRTAILLAVVWQIWIYTTWATTYVDPTRLPVRAMLLVLMLGSLVLATALPGAFEDRGTTVAVTYAVMQIGRSLLLVWLLRGEALRATFVRITVWCTASSAVMILGALAEGHGREALWLLAIAIDVLGAAVGFRVPGIGASDTHDWTIQGGHFAERVQAFVLIALGESVVVTGSTFAALAEPTTAEVVAFAAAFAGSVGFWWVYFDRAADDSTERIENSDDPGRMARSAFHWVHPLVVAGIVVSAAADEQLLHHPTSGHAGMTTAWLILGSTALFLVGHALFKAVVWRVASWPRLGVAAALLALLPLGPHTSPLTLGLCALGGLVVVGVCDRLLLRSAAPALLAE</sequence>
<feature type="transmembrane region" description="Helical" evidence="1">
    <location>
        <begin position="50"/>
        <end position="71"/>
    </location>
</feature>
<protein>
    <submittedName>
        <fullName evidence="2">Low temperature requirement protein LtrA</fullName>
    </submittedName>
</protein>
<organism evidence="2 3">
    <name type="scientific">Jatrophihabitans endophyticus</name>
    <dbReference type="NCBI Taxonomy" id="1206085"/>
    <lineage>
        <taxon>Bacteria</taxon>
        <taxon>Bacillati</taxon>
        <taxon>Actinomycetota</taxon>
        <taxon>Actinomycetes</taxon>
        <taxon>Jatrophihabitantales</taxon>
        <taxon>Jatrophihabitantaceae</taxon>
        <taxon>Jatrophihabitans</taxon>
    </lineage>
</organism>
<keyword evidence="1" id="KW-0812">Transmembrane</keyword>
<dbReference type="PANTHER" id="PTHR36840:SF1">
    <property type="entry name" value="BLL5714 PROTEIN"/>
    <property type="match status" value="1"/>
</dbReference>
<gene>
    <name evidence="2" type="ORF">SAMN05443575_1174</name>
</gene>